<feature type="compositionally biased region" description="Low complexity" evidence="1">
    <location>
        <begin position="261"/>
        <end position="273"/>
    </location>
</feature>
<dbReference type="GO" id="GO:0003677">
    <property type="term" value="F:DNA binding"/>
    <property type="evidence" value="ECO:0007669"/>
    <property type="project" value="InterPro"/>
</dbReference>
<feature type="region of interest" description="Disordered" evidence="1">
    <location>
        <begin position="168"/>
        <end position="198"/>
    </location>
</feature>
<feature type="domain" description="BEN" evidence="2">
    <location>
        <begin position="296"/>
        <end position="406"/>
    </location>
</feature>
<dbReference type="EMBL" id="GEEE01000961">
    <property type="protein sequence ID" value="JAP62264.1"/>
    <property type="molecule type" value="Transcribed_RNA"/>
</dbReference>
<reference evidence="3" key="1">
    <citation type="submission" date="2016-01" db="EMBL/GenBank/DDBJ databases">
        <title>Reference transcriptome for the parasite Schistocephalus solidus: insights into the molecular evolution of parasitism.</title>
        <authorList>
            <person name="Hebert F.O."/>
            <person name="Grambauer S."/>
            <person name="Barber I."/>
            <person name="Landry C.R."/>
            <person name="Aubin-Horth N."/>
        </authorList>
    </citation>
    <scope>NUCLEOTIDE SEQUENCE</scope>
</reference>
<dbReference type="PROSITE" id="PS51457">
    <property type="entry name" value="BEN"/>
    <property type="match status" value="1"/>
</dbReference>
<proteinExistence type="predicted"/>
<feature type="region of interest" description="Disordered" evidence="1">
    <location>
        <begin position="1"/>
        <end position="30"/>
    </location>
</feature>
<protein>
    <recommendedName>
        <fullName evidence="2">BEN domain-containing protein</fullName>
    </recommendedName>
</protein>
<organism evidence="3">
    <name type="scientific">Schistocephalus solidus</name>
    <name type="common">Tapeworm</name>
    <dbReference type="NCBI Taxonomy" id="70667"/>
    <lineage>
        <taxon>Eukaryota</taxon>
        <taxon>Metazoa</taxon>
        <taxon>Spiralia</taxon>
        <taxon>Lophotrochozoa</taxon>
        <taxon>Platyhelminthes</taxon>
        <taxon>Cestoda</taxon>
        <taxon>Eucestoda</taxon>
        <taxon>Diphyllobothriidea</taxon>
        <taxon>Diphyllobothriidae</taxon>
        <taxon>Schistocephalus</taxon>
    </lineage>
</organism>
<dbReference type="InterPro" id="IPR018379">
    <property type="entry name" value="BEN_domain"/>
</dbReference>
<evidence type="ECO:0000256" key="1">
    <source>
        <dbReference type="SAM" id="MobiDB-lite"/>
    </source>
</evidence>
<feature type="compositionally biased region" description="Low complexity" evidence="1">
    <location>
        <begin position="186"/>
        <end position="198"/>
    </location>
</feature>
<accession>A0A0V0J910</accession>
<feature type="compositionally biased region" description="Low complexity" evidence="1">
    <location>
        <begin position="422"/>
        <end position="434"/>
    </location>
</feature>
<feature type="compositionally biased region" description="Polar residues" evidence="1">
    <location>
        <begin position="1"/>
        <end position="10"/>
    </location>
</feature>
<name>A0A0V0J910_SCHSO</name>
<dbReference type="EMBL" id="GEEE01018012">
    <property type="protein sequence ID" value="JAP45213.1"/>
    <property type="molecule type" value="Transcribed_RNA"/>
</dbReference>
<feature type="compositionally biased region" description="Low complexity" evidence="1">
    <location>
        <begin position="477"/>
        <end position="491"/>
    </location>
</feature>
<feature type="region of interest" description="Disordered" evidence="1">
    <location>
        <begin position="261"/>
        <end position="298"/>
    </location>
</feature>
<sequence>MNTLSKNCFDSDQWAMEPVDQRPNSNETPAGSFGLGAALAVAYDLIEDPSFPCVYSEAGGSAATGYNAVQSPFTTVLTPPNQTGGFLLTNASSDRLKTAGYYSLPVAAVSQSQQPIQQQPNRYPLPAWNTAATATTTSTLQPFWVSDRTTGMSSVYSAAGPPMTAYLNPIPTTPGLQTSSEAPPCSTSASTLSPSVSVPSSASLYYSTDISTQHSYLGNGPASESTLSTDSLISNRSDSYNSDGYTLKPIPCPAAAVVPSAATGSVPSSSPVPRKSNHPDAHKHSNGPSSSSTTSDDGLYELSEEDVKEIDDMLTRNPEVTSSRHWKYYVETNEWTRATCALMACLFTRDQMANSTVLGRGGSQRERLPTNLVAYVVTKMRRRFNKSAAAVRARMAQKCKDERRFGRVLPPGCINQPSAVTSGRYSSRSPGVSSSRRRNAVGSARSQRGTGDLRASPRRNQRPPQTPPSATVSKVTGCSGSNSSNSNSSSGNGYFSSCGYGLYPPTSGGVAMPPSAPGLHVSSPHPVHMVSSPPALGVHDPPVILASATEMAG</sequence>
<evidence type="ECO:0000259" key="2">
    <source>
        <dbReference type="PROSITE" id="PS51457"/>
    </source>
</evidence>
<dbReference type="Gene3D" id="1.10.10.2590">
    <property type="entry name" value="BEN domain"/>
    <property type="match status" value="1"/>
</dbReference>
<evidence type="ECO:0000313" key="3">
    <source>
        <dbReference type="EMBL" id="JAP62264.1"/>
    </source>
</evidence>
<dbReference type="SMART" id="SM01025">
    <property type="entry name" value="BEN"/>
    <property type="match status" value="1"/>
</dbReference>
<dbReference type="AlphaFoldDB" id="A0A0V0J910"/>
<gene>
    <name evidence="3" type="ORF">TR146047</name>
</gene>
<feature type="region of interest" description="Disordered" evidence="1">
    <location>
        <begin position="410"/>
        <end position="491"/>
    </location>
</feature>